<organism evidence="2 3">
    <name type="scientific">Nocardiopsis lambiniae</name>
    <dbReference type="NCBI Taxonomy" id="3075539"/>
    <lineage>
        <taxon>Bacteria</taxon>
        <taxon>Bacillati</taxon>
        <taxon>Actinomycetota</taxon>
        <taxon>Actinomycetes</taxon>
        <taxon>Streptosporangiales</taxon>
        <taxon>Nocardiopsidaceae</taxon>
        <taxon>Nocardiopsis</taxon>
    </lineage>
</organism>
<gene>
    <name evidence="2" type="ORF">RM479_16565</name>
</gene>
<sequence>MRTSPTRLSTPLNAVVCELVLMAAPERRTVPGRCTRPGCSCSGWCARFPRGRGRPEHTRRTATRRSTRSPALLHRTPTGRSRHA</sequence>
<keyword evidence="3" id="KW-1185">Reference proteome</keyword>
<dbReference type="Proteomes" id="UP001183390">
    <property type="component" value="Unassembled WGS sequence"/>
</dbReference>
<evidence type="ECO:0000313" key="3">
    <source>
        <dbReference type="Proteomes" id="UP001183390"/>
    </source>
</evidence>
<protein>
    <recommendedName>
        <fullName evidence="4">Secreted protein</fullName>
    </recommendedName>
</protein>
<reference evidence="3" key="1">
    <citation type="submission" date="2023-07" db="EMBL/GenBank/DDBJ databases">
        <title>30 novel species of actinomycetes from the DSMZ collection.</title>
        <authorList>
            <person name="Nouioui I."/>
        </authorList>
    </citation>
    <scope>NUCLEOTIDE SEQUENCE [LARGE SCALE GENOMIC DNA]</scope>
    <source>
        <strain evidence="3">DSM 44743</strain>
    </source>
</reference>
<evidence type="ECO:0000313" key="2">
    <source>
        <dbReference type="EMBL" id="MDT0330026.1"/>
    </source>
</evidence>
<feature type="region of interest" description="Disordered" evidence="1">
    <location>
        <begin position="48"/>
        <end position="84"/>
    </location>
</feature>
<dbReference type="EMBL" id="JAVREP010000010">
    <property type="protein sequence ID" value="MDT0330026.1"/>
    <property type="molecule type" value="Genomic_DNA"/>
</dbReference>
<accession>A0ABU2MCN6</accession>
<comment type="caution">
    <text evidence="2">The sequence shown here is derived from an EMBL/GenBank/DDBJ whole genome shotgun (WGS) entry which is preliminary data.</text>
</comment>
<name>A0ABU2MCN6_9ACTN</name>
<dbReference type="RefSeq" id="WP_311512619.1">
    <property type="nucleotide sequence ID" value="NZ_JAVREP010000010.1"/>
</dbReference>
<proteinExistence type="predicted"/>
<evidence type="ECO:0000256" key="1">
    <source>
        <dbReference type="SAM" id="MobiDB-lite"/>
    </source>
</evidence>
<evidence type="ECO:0008006" key="4">
    <source>
        <dbReference type="Google" id="ProtNLM"/>
    </source>
</evidence>